<evidence type="ECO:0000313" key="1">
    <source>
        <dbReference type="EMBL" id="MDA3729987.1"/>
    </source>
</evidence>
<protein>
    <submittedName>
        <fullName evidence="1">Zinc ribbon domain-containing protein</fullName>
    </submittedName>
</protein>
<proteinExistence type="predicted"/>
<feature type="non-terminal residue" evidence="1">
    <location>
        <position position="115"/>
    </location>
</feature>
<keyword evidence="2" id="KW-1185">Reference proteome</keyword>
<name>A0AA42DJB4_9FIRM</name>
<dbReference type="AlphaFoldDB" id="A0AA42DJB4"/>
<accession>A0AA42DJB4</accession>
<evidence type="ECO:0000313" key="2">
    <source>
        <dbReference type="Proteomes" id="UP001169242"/>
    </source>
</evidence>
<dbReference type="Proteomes" id="UP001169242">
    <property type="component" value="Unassembled WGS sequence"/>
</dbReference>
<dbReference type="EMBL" id="JAQIFT010000005">
    <property type="protein sequence ID" value="MDA3729987.1"/>
    <property type="molecule type" value="Genomic_DNA"/>
</dbReference>
<organism evidence="1 2">
    <name type="scientific">Holtiella tumoricola</name>
    <dbReference type="NCBI Taxonomy" id="3018743"/>
    <lineage>
        <taxon>Bacteria</taxon>
        <taxon>Bacillati</taxon>
        <taxon>Bacillota</taxon>
        <taxon>Clostridia</taxon>
        <taxon>Lachnospirales</taxon>
        <taxon>Cellulosilyticaceae</taxon>
        <taxon>Holtiella</taxon>
    </lineage>
</organism>
<comment type="caution">
    <text evidence="1">The sequence shown here is derived from an EMBL/GenBank/DDBJ whole genome shotgun (WGS) entry which is preliminary data.</text>
</comment>
<dbReference type="RefSeq" id="WP_271010744.1">
    <property type="nucleotide sequence ID" value="NZ_JAQIFT010000005.1"/>
</dbReference>
<reference evidence="1" key="1">
    <citation type="journal article" date="2023" name="Int. J. Syst. Evol. Microbiol.">
        <title>&lt;i&gt;Holtiella tumoricola&lt;/i&gt; gen. nov. sp. nov., isolated from a human clinical sample.</title>
        <authorList>
            <person name="Allen-Vercoe E."/>
            <person name="Daigneault M.C."/>
            <person name="Vancuren S.J."/>
            <person name="Cochrane K."/>
            <person name="O'Neal L.L."/>
            <person name="Sankaranarayanan K."/>
            <person name="Lawson P.A."/>
        </authorList>
    </citation>
    <scope>NUCLEOTIDE SEQUENCE</scope>
    <source>
        <strain evidence="1">CC70A</strain>
    </source>
</reference>
<sequence>MGETKSVAHIFEEYMKIQGVRKLDGRRKDNSNTYLIDGKSTDWNRVECYYHKDSEEFAEEDLLIVLRKKAGSYLIIARKGARAFEVDYGGIKHYDEKLLKEIMEDHKELFDALVA</sequence>
<gene>
    <name evidence="1" type="ORF">PBV87_00470</name>
</gene>